<dbReference type="EMBL" id="JBBNAF010000003">
    <property type="protein sequence ID" value="KAK9161145.1"/>
    <property type="molecule type" value="Genomic_DNA"/>
</dbReference>
<dbReference type="Proteomes" id="UP001420932">
    <property type="component" value="Unassembled WGS sequence"/>
</dbReference>
<reference evidence="1 2" key="1">
    <citation type="submission" date="2024-01" db="EMBL/GenBank/DDBJ databases">
        <title>Genome assemblies of Stephania.</title>
        <authorList>
            <person name="Yang L."/>
        </authorList>
    </citation>
    <scope>NUCLEOTIDE SEQUENCE [LARGE SCALE GENOMIC DNA]</scope>
    <source>
        <strain evidence="1">YNDBR</strain>
        <tissue evidence="1">Leaf</tissue>
    </source>
</reference>
<keyword evidence="2" id="KW-1185">Reference proteome</keyword>
<evidence type="ECO:0000313" key="1">
    <source>
        <dbReference type="EMBL" id="KAK9161145.1"/>
    </source>
</evidence>
<protein>
    <submittedName>
        <fullName evidence="1">Uncharacterized protein</fullName>
    </submittedName>
</protein>
<sequence>MKSCSPSITVCFSFVVRGNLSRMFSWYVLSLLFLLVRTVARVSGSLSGQIRKSGEVRVHIEILRWARTRTYWATTSEIVTSALVERASLLALVERVPPFGYINLYEGRASLQQGAHSTIEQLISEPGSTTCSILQTPLKPLKSSKNASKVVRWDNIRTLSWTGVQVKWHDQKWFEDFENRVNRYKVRKPQHR</sequence>
<dbReference type="AlphaFoldDB" id="A0AAP0L161"/>
<proteinExistence type="predicted"/>
<accession>A0AAP0L161</accession>
<gene>
    <name evidence="1" type="ORF">Syun_007486</name>
</gene>
<evidence type="ECO:0000313" key="2">
    <source>
        <dbReference type="Proteomes" id="UP001420932"/>
    </source>
</evidence>
<name>A0AAP0L161_9MAGN</name>
<comment type="caution">
    <text evidence="1">The sequence shown here is derived from an EMBL/GenBank/DDBJ whole genome shotgun (WGS) entry which is preliminary data.</text>
</comment>
<organism evidence="1 2">
    <name type="scientific">Stephania yunnanensis</name>
    <dbReference type="NCBI Taxonomy" id="152371"/>
    <lineage>
        <taxon>Eukaryota</taxon>
        <taxon>Viridiplantae</taxon>
        <taxon>Streptophyta</taxon>
        <taxon>Embryophyta</taxon>
        <taxon>Tracheophyta</taxon>
        <taxon>Spermatophyta</taxon>
        <taxon>Magnoliopsida</taxon>
        <taxon>Ranunculales</taxon>
        <taxon>Menispermaceae</taxon>
        <taxon>Menispermoideae</taxon>
        <taxon>Cissampelideae</taxon>
        <taxon>Stephania</taxon>
    </lineage>
</organism>